<evidence type="ECO:0000256" key="3">
    <source>
        <dbReference type="ARBA" id="ARBA00022630"/>
    </source>
</evidence>
<feature type="domain" description="FAD dependent oxidoreductase" evidence="5">
    <location>
        <begin position="7"/>
        <end position="362"/>
    </location>
</feature>
<dbReference type="PANTHER" id="PTHR13847:SF286">
    <property type="entry name" value="D-AMINO ACID DEHYDROGENASE"/>
    <property type="match status" value="1"/>
</dbReference>
<dbReference type="NCBIfam" id="TIGR03364">
    <property type="entry name" value="HpnW_proposed"/>
    <property type="match status" value="1"/>
</dbReference>
<evidence type="ECO:0000256" key="4">
    <source>
        <dbReference type="ARBA" id="ARBA00023002"/>
    </source>
</evidence>
<name>A0ABT7DZV9_9NEIS</name>
<dbReference type="Gene3D" id="3.50.50.60">
    <property type="entry name" value="FAD/NAD(P)-binding domain"/>
    <property type="match status" value="1"/>
</dbReference>
<keyword evidence="7" id="KW-1185">Reference proteome</keyword>
<dbReference type="InterPro" id="IPR006076">
    <property type="entry name" value="FAD-dep_OxRdtase"/>
</dbReference>
<reference evidence="6" key="1">
    <citation type="submission" date="2023-03" db="EMBL/GenBank/DDBJ databases">
        <title>Chitinimonas shenzhenensis gen. nov., sp. nov., a novel member of family Burkholderiaceae isolated from activated sludge collected in Shen Zhen, China.</title>
        <authorList>
            <person name="Wang X."/>
        </authorList>
    </citation>
    <scope>NUCLEOTIDE SEQUENCE</scope>
    <source>
        <strain evidence="6">DQS-5</strain>
    </source>
</reference>
<dbReference type="EMBL" id="JARRAF010000021">
    <property type="protein sequence ID" value="MDK2125599.1"/>
    <property type="molecule type" value="Genomic_DNA"/>
</dbReference>
<gene>
    <name evidence="6" type="ORF">PZA18_16210</name>
</gene>
<dbReference type="Pfam" id="PF01266">
    <property type="entry name" value="DAO"/>
    <property type="match status" value="1"/>
</dbReference>
<evidence type="ECO:0000313" key="6">
    <source>
        <dbReference type="EMBL" id="MDK2125599.1"/>
    </source>
</evidence>
<keyword evidence="4" id="KW-0560">Oxidoreductase</keyword>
<dbReference type="RefSeq" id="WP_284101908.1">
    <property type="nucleotide sequence ID" value="NZ_JARRAF010000021.1"/>
</dbReference>
<sequence length="368" mass="39751">MNLRHCDLAIVGAGIIGLAHALAAARQGRQVTVFERDRCSNGASIRNFGLGLCLGQPPGELLELAQRSREVWLEVLAATGCWHKAEGSLIVARTAREWSLLQEFQARYGEVYQSRLLTAAEVARIGAAGVGGLYGPHEIALESRRAVPQLARWLAEHWGVRFEYQTQVLGADLPRLQTSRGEWRAEQLMVCSGHDFQTLFADAFSALDLQCCSLQMLRLANPGRLLGPALLTGLSCLHYPSFAGLRGVAAVRAEVAEREPALLAHGIHLIVQQVGETGELIVGDSHHYATTPAPFCSAAVDDHLLQLAQTLLGQDLTVLERWQGVYASGPKPYERLQMAEGVSALAMTSGIGMSIGFALAEATLRSGE</sequence>
<evidence type="ECO:0000256" key="1">
    <source>
        <dbReference type="ARBA" id="ARBA00001974"/>
    </source>
</evidence>
<proteinExistence type="inferred from homology"/>
<dbReference type="PANTHER" id="PTHR13847">
    <property type="entry name" value="SARCOSINE DEHYDROGENASE-RELATED"/>
    <property type="match status" value="1"/>
</dbReference>
<dbReference type="Proteomes" id="UP001172778">
    <property type="component" value="Unassembled WGS sequence"/>
</dbReference>
<evidence type="ECO:0000313" key="7">
    <source>
        <dbReference type="Proteomes" id="UP001172778"/>
    </source>
</evidence>
<dbReference type="Gene3D" id="3.30.9.10">
    <property type="entry name" value="D-Amino Acid Oxidase, subunit A, domain 2"/>
    <property type="match status" value="1"/>
</dbReference>
<accession>A0ABT7DZV9</accession>
<keyword evidence="3" id="KW-0285">Flavoprotein</keyword>
<comment type="caution">
    <text evidence="6">The sequence shown here is derived from an EMBL/GenBank/DDBJ whole genome shotgun (WGS) entry which is preliminary data.</text>
</comment>
<evidence type="ECO:0000256" key="2">
    <source>
        <dbReference type="ARBA" id="ARBA00009410"/>
    </source>
</evidence>
<comment type="similarity">
    <text evidence="2">Belongs to the DadA oxidoreductase family.</text>
</comment>
<dbReference type="InterPro" id="IPR017741">
    <property type="entry name" value="FAD-dependent_OxRdtase_HpnW"/>
</dbReference>
<dbReference type="InterPro" id="IPR036188">
    <property type="entry name" value="FAD/NAD-bd_sf"/>
</dbReference>
<evidence type="ECO:0000259" key="5">
    <source>
        <dbReference type="Pfam" id="PF01266"/>
    </source>
</evidence>
<dbReference type="SUPFAM" id="SSF51905">
    <property type="entry name" value="FAD/NAD(P)-binding domain"/>
    <property type="match status" value="1"/>
</dbReference>
<organism evidence="6 7">
    <name type="scientific">Parachitinimonas caeni</name>
    <dbReference type="NCBI Taxonomy" id="3031301"/>
    <lineage>
        <taxon>Bacteria</taxon>
        <taxon>Pseudomonadati</taxon>
        <taxon>Pseudomonadota</taxon>
        <taxon>Betaproteobacteria</taxon>
        <taxon>Neisseriales</taxon>
        <taxon>Chitinibacteraceae</taxon>
        <taxon>Parachitinimonas</taxon>
    </lineage>
</organism>
<protein>
    <submittedName>
        <fullName evidence="6">TIGR03364 family FAD-dependent oxidoreductase</fullName>
    </submittedName>
</protein>
<comment type="cofactor">
    <cofactor evidence="1">
        <name>FAD</name>
        <dbReference type="ChEBI" id="CHEBI:57692"/>
    </cofactor>
</comment>